<feature type="region of interest" description="Disordered" evidence="4">
    <location>
        <begin position="194"/>
        <end position="214"/>
    </location>
</feature>
<comment type="caution">
    <text evidence="8">The sequence shown here is derived from an EMBL/GenBank/DDBJ whole genome shotgun (WGS) entry which is preliminary data.</text>
</comment>
<dbReference type="Gene3D" id="3.40.50.970">
    <property type="match status" value="2"/>
</dbReference>
<dbReference type="GO" id="GO:0000287">
    <property type="term" value="F:magnesium ion binding"/>
    <property type="evidence" value="ECO:0007669"/>
    <property type="project" value="InterPro"/>
</dbReference>
<sequence length="567" mass="61071">MTHTADLSDGSDSTVAESVLCTLRDNGVDYIFANFGTDHTPLIEAAARLRDDREEDSFPEFIPCPHEYVALSAAHGYAAVTGDPQAVLVHVDVGTQNLGAAMHNAHRANVPIFVMAGLSPVSDAAGLGGRDHPIHYFQDVFDQTSIVSEYCRWTNEYQPPADPREVVRRGLERAASTPPGPTYLSFGREAFESPVPKPTQEIGTVRQTRPTGADRETVADLTDQIEEADRPLVITSNSLGTDSVDTLVSFAETAGAGVVEHIPSALCFPRDHDLHVGFDATEALAHADLLLLLETDVPWVPSETDVPSDLNVVQIDTDPTKAAYPHWPFTVDHTVMADPSETIQAVTGQIDEGADNTVWREMHRERIETASDRVNSDRADDRLTPTVLSNEISKYVDEDTIVMEGVVTNRQATLHQIPLSEPGSYFWRGGAGLGWAVPAGIGAKLASPESRVISLIGDGGYLFSNPASSIITAENAIAPTLTVIYNNESWEAVREATRSQHGNGASAMDGVPEGSYGRSVDFSRIATMSDGYTRAIDDIGVVSEALNEAVDAVDNGTNAVLDVRLDE</sequence>
<dbReference type="Pfam" id="PF02776">
    <property type="entry name" value="TPP_enzyme_N"/>
    <property type="match status" value="1"/>
</dbReference>
<evidence type="ECO:0000256" key="3">
    <source>
        <dbReference type="RuleBase" id="RU362132"/>
    </source>
</evidence>
<evidence type="ECO:0000259" key="6">
    <source>
        <dbReference type="Pfam" id="PF02775"/>
    </source>
</evidence>
<feature type="domain" description="Thiamine pyrophosphate enzyme N-terminal TPP-binding" evidence="7">
    <location>
        <begin position="14"/>
        <end position="146"/>
    </location>
</feature>
<evidence type="ECO:0000256" key="2">
    <source>
        <dbReference type="ARBA" id="ARBA00023052"/>
    </source>
</evidence>
<proteinExistence type="inferred from homology"/>
<dbReference type="InterPro" id="IPR029061">
    <property type="entry name" value="THDP-binding"/>
</dbReference>
<gene>
    <name evidence="8" type="ORF">C492_10650</name>
</gene>
<evidence type="ECO:0000313" key="9">
    <source>
        <dbReference type="Proteomes" id="UP000011531"/>
    </source>
</evidence>
<dbReference type="InterPro" id="IPR012000">
    <property type="entry name" value="Thiamin_PyroP_enz_cen_dom"/>
</dbReference>
<dbReference type="InterPro" id="IPR000399">
    <property type="entry name" value="TPP-bd_CS"/>
</dbReference>
<dbReference type="GO" id="GO:0030976">
    <property type="term" value="F:thiamine pyrophosphate binding"/>
    <property type="evidence" value="ECO:0007669"/>
    <property type="project" value="InterPro"/>
</dbReference>
<feature type="domain" description="Thiamine pyrophosphate enzyme TPP-binding" evidence="6">
    <location>
        <begin position="414"/>
        <end position="562"/>
    </location>
</feature>
<dbReference type="RefSeq" id="WP_008423144.1">
    <property type="nucleotide sequence ID" value="NZ_AOIA01000094.1"/>
</dbReference>
<dbReference type="EC" id="2.2.1.6" evidence="8"/>
<dbReference type="GO" id="GO:0009097">
    <property type="term" value="P:isoleucine biosynthetic process"/>
    <property type="evidence" value="ECO:0007669"/>
    <property type="project" value="TreeGrafter"/>
</dbReference>
<dbReference type="CDD" id="cd02002">
    <property type="entry name" value="TPP_BFDC"/>
    <property type="match status" value="1"/>
</dbReference>
<dbReference type="CDD" id="cd07035">
    <property type="entry name" value="TPP_PYR_POX_like"/>
    <property type="match status" value="1"/>
</dbReference>
<dbReference type="OrthoDB" id="6837at2157"/>
<keyword evidence="2 3" id="KW-0786">Thiamine pyrophosphate</keyword>
<name>L9XH89_9EURY</name>
<feature type="compositionally biased region" description="Polar residues" evidence="4">
    <location>
        <begin position="201"/>
        <end position="210"/>
    </location>
</feature>
<protein>
    <submittedName>
        <fullName evidence="8">Acetolactate synthase catalytic subunit</fullName>
        <ecNumber evidence="8">2.2.1.6</ecNumber>
    </submittedName>
</protein>
<comment type="similarity">
    <text evidence="1 3">Belongs to the TPP enzyme family.</text>
</comment>
<dbReference type="GO" id="GO:0003984">
    <property type="term" value="F:acetolactate synthase activity"/>
    <property type="evidence" value="ECO:0007669"/>
    <property type="project" value="UniProtKB-EC"/>
</dbReference>
<evidence type="ECO:0000256" key="1">
    <source>
        <dbReference type="ARBA" id="ARBA00007812"/>
    </source>
</evidence>
<dbReference type="NCBIfam" id="NF006203">
    <property type="entry name" value="PRK08327.1"/>
    <property type="match status" value="1"/>
</dbReference>
<dbReference type="EMBL" id="AOIA01000094">
    <property type="protein sequence ID" value="ELY60023.1"/>
    <property type="molecule type" value="Genomic_DNA"/>
</dbReference>
<dbReference type="Gene3D" id="3.40.50.1220">
    <property type="entry name" value="TPP-binding domain"/>
    <property type="match status" value="1"/>
</dbReference>
<evidence type="ECO:0000313" key="8">
    <source>
        <dbReference type="EMBL" id="ELY60023.1"/>
    </source>
</evidence>
<dbReference type="Pfam" id="PF02775">
    <property type="entry name" value="TPP_enzyme_C"/>
    <property type="match status" value="1"/>
</dbReference>
<dbReference type="AlphaFoldDB" id="L9XH89"/>
<dbReference type="PROSITE" id="PS00187">
    <property type="entry name" value="TPP_ENZYMES"/>
    <property type="match status" value="1"/>
</dbReference>
<dbReference type="STRING" id="1227498.C492_10650"/>
<feature type="domain" description="Thiamine pyrophosphate enzyme central" evidence="5">
    <location>
        <begin position="219"/>
        <end position="345"/>
    </location>
</feature>
<accession>L9XH89</accession>
<dbReference type="GO" id="GO:0009099">
    <property type="term" value="P:L-valine biosynthetic process"/>
    <property type="evidence" value="ECO:0007669"/>
    <property type="project" value="TreeGrafter"/>
</dbReference>
<dbReference type="GO" id="GO:0044272">
    <property type="term" value="P:sulfur compound biosynthetic process"/>
    <property type="evidence" value="ECO:0007669"/>
    <property type="project" value="UniProtKB-ARBA"/>
</dbReference>
<dbReference type="InterPro" id="IPR029035">
    <property type="entry name" value="DHS-like_NAD/FAD-binding_dom"/>
</dbReference>
<dbReference type="GO" id="GO:0005948">
    <property type="term" value="C:acetolactate synthase complex"/>
    <property type="evidence" value="ECO:0007669"/>
    <property type="project" value="TreeGrafter"/>
</dbReference>
<dbReference type="InterPro" id="IPR045229">
    <property type="entry name" value="TPP_enz"/>
</dbReference>
<dbReference type="PATRIC" id="fig|1227498.3.peg.2086"/>
<evidence type="ECO:0000259" key="5">
    <source>
        <dbReference type="Pfam" id="PF00205"/>
    </source>
</evidence>
<dbReference type="SUPFAM" id="SSF52518">
    <property type="entry name" value="Thiamin diphosphate-binding fold (THDP-binding)"/>
    <property type="match status" value="2"/>
</dbReference>
<organism evidence="8 9">
    <name type="scientific">Natronococcus jeotgali DSM 18795</name>
    <dbReference type="NCBI Taxonomy" id="1227498"/>
    <lineage>
        <taxon>Archaea</taxon>
        <taxon>Methanobacteriati</taxon>
        <taxon>Methanobacteriota</taxon>
        <taxon>Stenosarchaea group</taxon>
        <taxon>Halobacteria</taxon>
        <taxon>Halobacteriales</taxon>
        <taxon>Natrialbaceae</taxon>
        <taxon>Natronococcus</taxon>
    </lineage>
</organism>
<keyword evidence="9" id="KW-1185">Reference proteome</keyword>
<reference evidence="8 9" key="1">
    <citation type="journal article" date="2014" name="PLoS Genet.">
        <title>Phylogenetically driven sequencing of extremely halophilic archaea reveals strategies for static and dynamic osmo-response.</title>
        <authorList>
            <person name="Becker E.A."/>
            <person name="Seitzer P.M."/>
            <person name="Tritt A."/>
            <person name="Larsen D."/>
            <person name="Krusor M."/>
            <person name="Yao A.I."/>
            <person name="Wu D."/>
            <person name="Madern D."/>
            <person name="Eisen J.A."/>
            <person name="Darling A.E."/>
            <person name="Facciotti M.T."/>
        </authorList>
    </citation>
    <scope>NUCLEOTIDE SEQUENCE [LARGE SCALE GENOMIC DNA]</scope>
    <source>
        <strain evidence="8 9">DSM 18795</strain>
    </source>
</reference>
<dbReference type="PANTHER" id="PTHR18968">
    <property type="entry name" value="THIAMINE PYROPHOSPHATE ENZYMES"/>
    <property type="match status" value="1"/>
</dbReference>
<dbReference type="InterPro" id="IPR011766">
    <property type="entry name" value="TPP_enzyme_TPP-bd"/>
</dbReference>
<dbReference type="PANTHER" id="PTHR18968:SF164">
    <property type="entry name" value="PYRUVATE DECARBOXYLASE"/>
    <property type="match status" value="1"/>
</dbReference>
<dbReference type="InterPro" id="IPR012001">
    <property type="entry name" value="Thiamin_PyroP_enz_TPP-bd_dom"/>
</dbReference>
<dbReference type="SUPFAM" id="SSF52467">
    <property type="entry name" value="DHS-like NAD/FAD-binding domain"/>
    <property type="match status" value="1"/>
</dbReference>
<evidence type="ECO:0000256" key="4">
    <source>
        <dbReference type="SAM" id="MobiDB-lite"/>
    </source>
</evidence>
<evidence type="ECO:0000259" key="7">
    <source>
        <dbReference type="Pfam" id="PF02776"/>
    </source>
</evidence>
<keyword evidence="8" id="KW-0808">Transferase</keyword>
<dbReference type="GO" id="GO:0050660">
    <property type="term" value="F:flavin adenine dinucleotide binding"/>
    <property type="evidence" value="ECO:0007669"/>
    <property type="project" value="TreeGrafter"/>
</dbReference>
<dbReference type="Proteomes" id="UP000011531">
    <property type="component" value="Unassembled WGS sequence"/>
</dbReference>
<dbReference type="Pfam" id="PF00205">
    <property type="entry name" value="TPP_enzyme_M"/>
    <property type="match status" value="1"/>
</dbReference>